<dbReference type="RefSeq" id="WP_043912104.1">
    <property type="nucleotide sequence ID" value="NZ_JXZB01000002.1"/>
</dbReference>
<dbReference type="PANTHER" id="PTHR43055:SF1">
    <property type="entry name" value="FORMATE-DEPENDENT PHOSPHORIBOSYLGLYCINAMIDE FORMYLTRANSFERASE"/>
    <property type="match status" value="1"/>
</dbReference>
<evidence type="ECO:0000256" key="1">
    <source>
        <dbReference type="ARBA" id="ARBA00022598"/>
    </source>
</evidence>
<dbReference type="Gene3D" id="3.30.470.20">
    <property type="entry name" value="ATP-grasp fold, B domain"/>
    <property type="match status" value="1"/>
</dbReference>
<dbReference type="InterPro" id="IPR011761">
    <property type="entry name" value="ATP-grasp"/>
</dbReference>
<gene>
    <name evidence="6" type="ORF">TR51_18520</name>
</gene>
<dbReference type="GO" id="GO:0005829">
    <property type="term" value="C:cytosol"/>
    <property type="evidence" value="ECO:0007669"/>
    <property type="project" value="TreeGrafter"/>
</dbReference>
<keyword evidence="3 4" id="KW-0067">ATP-binding</keyword>
<dbReference type="PROSITE" id="PS50975">
    <property type="entry name" value="ATP_GRASP"/>
    <property type="match status" value="1"/>
</dbReference>
<evidence type="ECO:0000256" key="2">
    <source>
        <dbReference type="ARBA" id="ARBA00022741"/>
    </source>
</evidence>
<dbReference type="SUPFAM" id="SSF56059">
    <property type="entry name" value="Glutathione synthetase ATP-binding domain-like"/>
    <property type="match status" value="1"/>
</dbReference>
<dbReference type="EMBL" id="JXZB01000002">
    <property type="protein sequence ID" value="KIQ65751.1"/>
    <property type="molecule type" value="Genomic_DNA"/>
</dbReference>
<evidence type="ECO:0000313" key="7">
    <source>
        <dbReference type="Proteomes" id="UP000032066"/>
    </source>
</evidence>
<keyword evidence="2 4" id="KW-0547">Nucleotide-binding</keyword>
<dbReference type="OrthoDB" id="3321351at2"/>
<reference evidence="6 7" key="1">
    <citation type="submission" date="2015-02" db="EMBL/GenBank/DDBJ databases">
        <title>Draft genome sequence of Kitasatospora griseola MF730-N6, a bafilomycin, terpentecin and satosporin producer.</title>
        <authorList>
            <person name="Arens J.C."/>
            <person name="Haltli B."/>
            <person name="Kerr R.G."/>
        </authorList>
    </citation>
    <scope>NUCLEOTIDE SEQUENCE [LARGE SCALE GENOMIC DNA]</scope>
    <source>
        <strain evidence="6 7">MF730-N6</strain>
    </source>
</reference>
<name>A0A0D0P2D9_KITGR</name>
<evidence type="ECO:0000256" key="3">
    <source>
        <dbReference type="ARBA" id="ARBA00022840"/>
    </source>
</evidence>
<dbReference type="STRING" id="2064.TR51_18520"/>
<dbReference type="AlphaFoldDB" id="A0A0D0P2D9"/>
<proteinExistence type="predicted"/>
<dbReference type="PATRIC" id="fig|2064.6.peg.3973"/>
<dbReference type="InterPro" id="IPR003806">
    <property type="entry name" value="ATP-grasp_PylC-type"/>
</dbReference>
<evidence type="ECO:0000313" key="6">
    <source>
        <dbReference type="EMBL" id="KIQ65751.1"/>
    </source>
</evidence>
<keyword evidence="7" id="KW-1185">Reference proteome</keyword>
<keyword evidence="1" id="KW-0436">Ligase</keyword>
<dbReference type="PANTHER" id="PTHR43055">
    <property type="entry name" value="FORMATE-DEPENDENT PHOSPHORIBOSYLGLYCINAMIDE FORMYLTRANSFERASE"/>
    <property type="match status" value="1"/>
</dbReference>
<dbReference type="Pfam" id="PF02655">
    <property type="entry name" value="ATP-grasp_3"/>
    <property type="match status" value="1"/>
</dbReference>
<dbReference type="GO" id="GO:0005524">
    <property type="term" value="F:ATP binding"/>
    <property type="evidence" value="ECO:0007669"/>
    <property type="project" value="UniProtKB-UniRule"/>
</dbReference>
<dbReference type="GO" id="GO:0016874">
    <property type="term" value="F:ligase activity"/>
    <property type="evidence" value="ECO:0007669"/>
    <property type="project" value="UniProtKB-KW"/>
</dbReference>
<dbReference type="GO" id="GO:0046872">
    <property type="term" value="F:metal ion binding"/>
    <property type="evidence" value="ECO:0007669"/>
    <property type="project" value="InterPro"/>
</dbReference>
<evidence type="ECO:0000256" key="4">
    <source>
        <dbReference type="PROSITE-ProRule" id="PRU00409"/>
    </source>
</evidence>
<accession>A0A0D0P2D9</accession>
<feature type="domain" description="ATP-grasp" evidence="5">
    <location>
        <begin position="138"/>
        <end position="333"/>
    </location>
</feature>
<evidence type="ECO:0000259" key="5">
    <source>
        <dbReference type="PROSITE" id="PS50975"/>
    </source>
</evidence>
<dbReference type="Proteomes" id="UP000032066">
    <property type="component" value="Unassembled WGS sequence"/>
</dbReference>
<organism evidence="6 7">
    <name type="scientific">Kitasatospora griseola</name>
    <name type="common">Streptomyces griseolosporeus</name>
    <dbReference type="NCBI Taxonomy" id="2064"/>
    <lineage>
        <taxon>Bacteria</taxon>
        <taxon>Bacillati</taxon>
        <taxon>Actinomycetota</taxon>
        <taxon>Actinomycetes</taxon>
        <taxon>Kitasatosporales</taxon>
        <taxon>Streptomycetaceae</taxon>
        <taxon>Kitasatospora</taxon>
    </lineage>
</organism>
<protein>
    <recommendedName>
        <fullName evidence="5">ATP-grasp domain-containing protein</fullName>
    </recommendedName>
</protein>
<comment type="caution">
    <text evidence="6">The sequence shown here is derived from an EMBL/GenBank/DDBJ whole genome shotgun (WGS) entry which is preliminary data.</text>
</comment>
<sequence>MITSCDEAIDRLRAIPGLSICPRPLLVLPLLRTGCLSTVLSVESPDAGWADEFDAEFHALEAATGLRDHTATGAGVDQVLRELARTGGRPRLRRELALLSYQALQPHWRTPLAELGARLVEPAPSAPLSALRDKTAQRAWLRSLGVRTPPDAVVDALDHRQLRRRFGDTYVVQTPRGSGGKGTHLVTQEADLLRIGAGAGPWLVSEYVDGAPVNVHALVSADGTVRVMRPSVQLTRVEGVGAAFGAYSGCDFAAPALLPARALTRAAEQTRRVGAALAGLGYRGLFGTDFVLDGTDDALLLEVNSRMQGSTWLLGELELAQHALPSALRHVLERHGCTTGGEPSQDPSDGCQLVVRHTGGPVRVAAAPTGGLHRLKDGALRRCGDGFGLLECGPDDCVLLQLPSPGLVLQPGVAIARIVARYSLTAPDGTGLTPHGQRLVEALHAGFTLEPLTAAVPC</sequence>